<evidence type="ECO:0000256" key="1">
    <source>
        <dbReference type="SAM" id="MobiDB-lite"/>
    </source>
</evidence>
<dbReference type="Proteomes" id="UP000813444">
    <property type="component" value="Unassembled WGS sequence"/>
</dbReference>
<feature type="region of interest" description="Disordered" evidence="1">
    <location>
        <begin position="157"/>
        <end position="217"/>
    </location>
</feature>
<comment type="caution">
    <text evidence="2">The sequence shown here is derived from an EMBL/GenBank/DDBJ whole genome shotgun (WGS) entry which is preliminary data.</text>
</comment>
<protein>
    <submittedName>
        <fullName evidence="2">Uncharacterized protein</fullName>
    </submittedName>
</protein>
<keyword evidence="3" id="KW-1185">Reference proteome</keyword>
<evidence type="ECO:0000313" key="2">
    <source>
        <dbReference type="EMBL" id="KAH7309522.1"/>
    </source>
</evidence>
<accession>A0A8K0SJ45</accession>
<feature type="compositionally biased region" description="Polar residues" evidence="1">
    <location>
        <begin position="178"/>
        <end position="193"/>
    </location>
</feature>
<evidence type="ECO:0000313" key="3">
    <source>
        <dbReference type="Proteomes" id="UP000813444"/>
    </source>
</evidence>
<dbReference type="EMBL" id="JAGPNK010000013">
    <property type="protein sequence ID" value="KAH7309522.1"/>
    <property type="molecule type" value="Genomic_DNA"/>
</dbReference>
<organism evidence="2 3">
    <name type="scientific">Stachybotrys elegans</name>
    <dbReference type="NCBI Taxonomy" id="80388"/>
    <lineage>
        <taxon>Eukaryota</taxon>
        <taxon>Fungi</taxon>
        <taxon>Dikarya</taxon>
        <taxon>Ascomycota</taxon>
        <taxon>Pezizomycotina</taxon>
        <taxon>Sordariomycetes</taxon>
        <taxon>Hypocreomycetidae</taxon>
        <taxon>Hypocreales</taxon>
        <taxon>Stachybotryaceae</taxon>
        <taxon>Stachybotrys</taxon>
    </lineage>
</organism>
<dbReference type="AlphaFoldDB" id="A0A8K0SJ45"/>
<name>A0A8K0SJ45_9HYPO</name>
<proteinExistence type="predicted"/>
<sequence>MTMACKDFSRLFQVGPPACSRSHLENKEREKNGEDMETTPIVGRCREAFGSDVSRAPKKLVWLVSLPGLPRMLTGCLVLTSLPTCLGLAGWRTGKTASLARSRPRSCGSYCRSRRQILLVESATARLNITKSIDRRSNTMILCWERHRSRLNISTQRSKNNHLPGRNTRSGCIRPIRTPSSMPSRSAVFSAQSPHHGVSHGASKPRPLPVGAPACMS</sequence>
<reference evidence="2" key="1">
    <citation type="journal article" date="2021" name="Nat. Commun.">
        <title>Genetic determinants of endophytism in the Arabidopsis root mycobiome.</title>
        <authorList>
            <person name="Mesny F."/>
            <person name="Miyauchi S."/>
            <person name="Thiergart T."/>
            <person name="Pickel B."/>
            <person name="Atanasova L."/>
            <person name="Karlsson M."/>
            <person name="Huettel B."/>
            <person name="Barry K.W."/>
            <person name="Haridas S."/>
            <person name="Chen C."/>
            <person name="Bauer D."/>
            <person name="Andreopoulos W."/>
            <person name="Pangilinan J."/>
            <person name="LaButti K."/>
            <person name="Riley R."/>
            <person name="Lipzen A."/>
            <person name="Clum A."/>
            <person name="Drula E."/>
            <person name="Henrissat B."/>
            <person name="Kohler A."/>
            <person name="Grigoriev I.V."/>
            <person name="Martin F.M."/>
            <person name="Hacquard S."/>
        </authorList>
    </citation>
    <scope>NUCLEOTIDE SEQUENCE</scope>
    <source>
        <strain evidence="2">MPI-CAGE-CH-0235</strain>
    </source>
</reference>
<gene>
    <name evidence="2" type="ORF">B0I35DRAFT_440174</name>
</gene>